<dbReference type="Proteomes" id="UP000245626">
    <property type="component" value="Unassembled WGS sequence"/>
</dbReference>
<name>A0ACD0P2M0_9BASI</name>
<reference evidence="1 2" key="1">
    <citation type="journal article" date="2018" name="Mol. Biol. Evol.">
        <title>Broad Genomic Sampling Reveals a Smut Pathogenic Ancestry of the Fungal Clade Ustilaginomycotina.</title>
        <authorList>
            <person name="Kijpornyongpan T."/>
            <person name="Mondo S.J."/>
            <person name="Barry K."/>
            <person name="Sandor L."/>
            <person name="Lee J."/>
            <person name="Lipzen A."/>
            <person name="Pangilinan J."/>
            <person name="LaButti K."/>
            <person name="Hainaut M."/>
            <person name="Henrissat B."/>
            <person name="Grigoriev I.V."/>
            <person name="Spatafora J.W."/>
            <person name="Aime M.C."/>
        </authorList>
    </citation>
    <scope>NUCLEOTIDE SEQUENCE [LARGE SCALE GENOMIC DNA]</scope>
    <source>
        <strain evidence="1 2">SA 807</strain>
    </source>
</reference>
<accession>A0ACD0P2M0</accession>
<protein>
    <submittedName>
        <fullName evidence="1">Uncharacterized protein</fullName>
    </submittedName>
</protein>
<dbReference type="EMBL" id="KZ819787">
    <property type="protein sequence ID" value="PWN52260.1"/>
    <property type="molecule type" value="Genomic_DNA"/>
</dbReference>
<organism evidence="1 2">
    <name type="scientific">Violaceomyces palustris</name>
    <dbReference type="NCBI Taxonomy" id="1673888"/>
    <lineage>
        <taxon>Eukaryota</taxon>
        <taxon>Fungi</taxon>
        <taxon>Dikarya</taxon>
        <taxon>Basidiomycota</taxon>
        <taxon>Ustilaginomycotina</taxon>
        <taxon>Ustilaginomycetes</taxon>
        <taxon>Violaceomycetales</taxon>
        <taxon>Violaceomycetaceae</taxon>
        <taxon>Violaceomyces</taxon>
    </lineage>
</organism>
<evidence type="ECO:0000313" key="1">
    <source>
        <dbReference type="EMBL" id="PWN52260.1"/>
    </source>
</evidence>
<proteinExistence type="predicted"/>
<keyword evidence="2" id="KW-1185">Reference proteome</keyword>
<evidence type="ECO:0000313" key="2">
    <source>
        <dbReference type="Proteomes" id="UP000245626"/>
    </source>
</evidence>
<sequence length="236" mass="26017">MKFKGTIDHTGSRRVDLPTPKLTSPLPLNGVGGGIWGNYNEMESSSALHRPWTHHVECNTCSYSSLRFPSSNEQRGSSTAFTSRTAMHADCVLPQRSSVRRLPIEYGLRAVAFTVMSCPSVRTLALYALHSLGHCEKFTLGFPRSSVCSRRAAGLPPNMAGGHASAIINPFLVGQGDFFRHPPVVPNASNFALPLDSIDEWVRKQFKWLDTQGEFMCDASLQEEESATSQSYQKII</sequence>
<gene>
    <name evidence="1" type="ORF">IE53DRAFT_8952</name>
</gene>